<evidence type="ECO:0000313" key="2">
    <source>
        <dbReference type="EMBL" id="GGN86206.1"/>
    </source>
</evidence>
<evidence type="ECO:0000313" key="3">
    <source>
        <dbReference type="Proteomes" id="UP000626982"/>
    </source>
</evidence>
<dbReference type="SUPFAM" id="SSF53474">
    <property type="entry name" value="alpha/beta-Hydrolases"/>
    <property type="match status" value="1"/>
</dbReference>
<dbReference type="PANTHER" id="PTHR43194">
    <property type="entry name" value="HYDROLASE ALPHA/BETA FOLD FAMILY"/>
    <property type="match status" value="1"/>
</dbReference>
<sequence length="243" mass="25959">MPETRIDGVPTWHEASGAGEPVVLLHGGLSHSGGMRSIGDVLARTHRVHAFDRRGHGATPRAGAPFTYAAMALEVVRFLEEVVGGPAHLVGWSDGAIAAVLAGLERPELVRRIVAIDQYLSLDGAPDPDAFEEGMRDPAVRERLRASFARRSPDGAGAFDAALEDSLRLWRTEPAFDLDLLAGLGAPVLLLTGDRGEVLPEHAAELVRRIPVAEHRELPGTHLLPLESPEAVAAACLDWLARG</sequence>
<reference evidence="3" key="1">
    <citation type="journal article" date="2019" name="Int. J. Syst. Evol. Microbiol.">
        <title>The Global Catalogue of Microorganisms (GCM) 10K type strain sequencing project: providing services to taxonomists for standard genome sequencing and annotation.</title>
        <authorList>
            <consortium name="The Broad Institute Genomics Platform"/>
            <consortium name="The Broad Institute Genome Sequencing Center for Infectious Disease"/>
            <person name="Wu L."/>
            <person name="Ma J."/>
        </authorList>
    </citation>
    <scope>NUCLEOTIDE SEQUENCE [LARGE SCALE GENOMIC DNA]</scope>
    <source>
        <strain evidence="3">CGMCC 1.6960</strain>
    </source>
</reference>
<dbReference type="Pfam" id="PF12697">
    <property type="entry name" value="Abhydrolase_6"/>
    <property type="match status" value="1"/>
</dbReference>
<name>A0ABQ2KMZ6_9MICO</name>
<dbReference type="PANTHER" id="PTHR43194:SF2">
    <property type="entry name" value="PEROXISOMAL MEMBRANE PROTEIN LPX1"/>
    <property type="match status" value="1"/>
</dbReference>
<dbReference type="InterPro" id="IPR000073">
    <property type="entry name" value="AB_hydrolase_1"/>
</dbReference>
<gene>
    <name evidence="2" type="ORF">GCM10010968_19650</name>
</gene>
<dbReference type="EMBL" id="BMLM01000002">
    <property type="protein sequence ID" value="GGN86206.1"/>
    <property type="molecule type" value="Genomic_DNA"/>
</dbReference>
<organism evidence="2 3">
    <name type="scientific">Agrococcus terreus</name>
    <dbReference type="NCBI Taxonomy" id="574649"/>
    <lineage>
        <taxon>Bacteria</taxon>
        <taxon>Bacillati</taxon>
        <taxon>Actinomycetota</taxon>
        <taxon>Actinomycetes</taxon>
        <taxon>Micrococcales</taxon>
        <taxon>Microbacteriaceae</taxon>
        <taxon>Agrococcus</taxon>
    </lineage>
</organism>
<feature type="domain" description="AB hydrolase-1" evidence="1">
    <location>
        <begin position="22"/>
        <end position="235"/>
    </location>
</feature>
<dbReference type="InterPro" id="IPR050228">
    <property type="entry name" value="Carboxylesterase_BioH"/>
</dbReference>
<dbReference type="RefSeq" id="WP_188718148.1">
    <property type="nucleotide sequence ID" value="NZ_BAABBD010000007.1"/>
</dbReference>
<dbReference type="GO" id="GO:0016787">
    <property type="term" value="F:hydrolase activity"/>
    <property type="evidence" value="ECO:0007669"/>
    <property type="project" value="UniProtKB-KW"/>
</dbReference>
<dbReference type="Proteomes" id="UP000626982">
    <property type="component" value="Unassembled WGS sequence"/>
</dbReference>
<protein>
    <submittedName>
        <fullName evidence="2">Alpha/beta hydrolase</fullName>
    </submittedName>
</protein>
<dbReference type="Gene3D" id="3.40.50.1820">
    <property type="entry name" value="alpha/beta hydrolase"/>
    <property type="match status" value="1"/>
</dbReference>
<comment type="caution">
    <text evidence="2">The sequence shown here is derived from an EMBL/GenBank/DDBJ whole genome shotgun (WGS) entry which is preliminary data.</text>
</comment>
<dbReference type="InterPro" id="IPR029058">
    <property type="entry name" value="AB_hydrolase_fold"/>
</dbReference>
<evidence type="ECO:0000259" key="1">
    <source>
        <dbReference type="Pfam" id="PF12697"/>
    </source>
</evidence>
<keyword evidence="3" id="KW-1185">Reference proteome</keyword>
<keyword evidence="2" id="KW-0378">Hydrolase</keyword>
<proteinExistence type="predicted"/>
<accession>A0ABQ2KMZ6</accession>